<dbReference type="Proteomes" id="UP000434957">
    <property type="component" value="Unassembled WGS sequence"/>
</dbReference>
<keyword evidence="6" id="KW-1185">Reference proteome</keyword>
<feature type="compositionally biased region" description="Acidic residues" evidence="1">
    <location>
        <begin position="122"/>
        <end position="136"/>
    </location>
</feature>
<dbReference type="Proteomes" id="UP000435112">
    <property type="component" value="Unassembled WGS sequence"/>
</dbReference>
<protein>
    <submittedName>
        <fullName evidence="3">Uncharacterized protein</fullName>
    </submittedName>
</protein>
<evidence type="ECO:0000313" key="7">
    <source>
        <dbReference type="Proteomes" id="UP000435112"/>
    </source>
</evidence>
<evidence type="ECO:0000313" key="2">
    <source>
        <dbReference type="EMBL" id="KAE8998693.1"/>
    </source>
</evidence>
<proteinExistence type="predicted"/>
<evidence type="ECO:0000256" key="1">
    <source>
        <dbReference type="SAM" id="MobiDB-lite"/>
    </source>
</evidence>
<accession>A0A6A3KQK9</accession>
<comment type="caution">
    <text evidence="3">The sequence shown here is derived from an EMBL/GenBank/DDBJ whole genome shotgun (WGS) entry which is preliminary data.</text>
</comment>
<feature type="compositionally biased region" description="Basic and acidic residues" evidence="1">
    <location>
        <begin position="102"/>
        <end position="119"/>
    </location>
</feature>
<evidence type="ECO:0000313" key="5">
    <source>
        <dbReference type="Proteomes" id="UP000429607"/>
    </source>
</evidence>
<dbReference type="AlphaFoldDB" id="A0A6A3KQK9"/>
<evidence type="ECO:0000313" key="4">
    <source>
        <dbReference type="EMBL" id="KAE9316794.1"/>
    </source>
</evidence>
<feature type="region of interest" description="Disordered" evidence="1">
    <location>
        <begin position="102"/>
        <end position="169"/>
    </location>
</feature>
<organism evidence="3 5">
    <name type="scientific">Phytophthora rubi</name>
    <dbReference type="NCBI Taxonomy" id="129364"/>
    <lineage>
        <taxon>Eukaryota</taxon>
        <taxon>Sar</taxon>
        <taxon>Stramenopiles</taxon>
        <taxon>Oomycota</taxon>
        <taxon>Peronosporomycetes</taxon>
        <taxon>Peronosporales</taxon>
        <taxon>Peronosporaceae</taxon>
        <taxon>Phytophthora</taxon>
    </lineage>
</organism>
<name>A0A6A3KQK9_9STRA</name>
<dbReference type="EMBL" id="QXFU01001616">
    <property type="protein sequence ID" value="KAE8998693.1"/>
    <property type="molecule type" value="Genomic_DNA"/>
</dbReference>
<gene>
    <name evidence="3" type="ORF">PR001_g16825</name>
    <name evidence="2" type="ORF">PR002_g18669</name>
    <name evidence="4" type="ORF">PR003_g18632</name>
</gene>
<sequence length="169" mass="19022">MPNKRKSGFICTFPECNMTLTTSKFKQHFTRHLKEGERYEVSHRDRYERALDDASLLSDEDGEGANAYLVAQLRTILARVQAVDTRLGGMETRMASIEELLRARPANQDRQESVAKAIEESSSSEEESSSDEDADVEMVAPTETRSADAASPNTRKAQRRVLRALRQLS</sequence>
<reference evidence="5 7" key="1">
    <citation type="submission" date="2018-09" db="EMBL/GenBank/DDBJ databases">
        <title>Genomic investigation of the strawberry pathogen Phytophthora fragariae indicates pathogenicity is determined by transcriptional variation in three key races.</title>
        <authorList>
            <person name="Adams T.M."/>
            <person name="Armitage A.D."/>
            <person name="Sobczyk M.K."/>
            <person name="Bates H.J."/>
            <person name="Dunwell J.M."/>
            <person name="Nellist C.F."/>
            <person name="Harrison R.J."/>
        </authorList>
    </citation>
    <scope>NUCLEOTIDE SEQUENCE [LARGE SCALE GENOMIC DNA]</scope>
    <source>
        <strain evidence="3 5">SCRP249</strain>
        <strain evidence="2 7">SCRP324</strain>
        <strain evidence="4 6">SCRP333</strain>
    </source>
</reference>
<dbReference type="EMBL" id="QXFV01001353">
    <property type="protein sequence ID" value="KAE9007987.1"/>
    <property type="molecule type" value="Genomic_DNA"/>
</dbReference>
<evidence type="ECO:0000313" key="3">
    <source>
        <dbReference type="EMBL" id="KAE9007987.1"/>
    </source>
</evidence>
<dbReference type="EMBL" id="QXFT01001511">
    <property type="protein sequence ID" value="KAE9316794.1"/>
    <property type="molecule type" value="Genomic_DNA"/>
</dbReference>
<evidence type="ECO:0000313" key="6">
    <source>
        <dbReference type="Proteomes" id="UP000434957"/>
    </source>
</evidence>
<dbReference type="OrthoDB" id="127919at2759"/>
<dbReference type="Proteomes" id="UP000429607">
    <property type="component" value="Unassembled WGS sequence"/>
</dbReference>